<reference evidence="1" key="2">
    <citation type="submission" date="2022-06" db="UniProtKB">
        <authorList>
            <consortium name="EnsemblMetazoa"/>
        </authorList>
    </citation>
    <scope>IDENTIFICATION</scope>
    <source>
        <strain evidence="1">PS312</strain>
    </source>
</reference>
<dbReference type="Proteomes" id="UP000005239">
    <property type="component" value="Unassembled WGS sequence"/>
</dbReference>
<organism evidence="1 2">
    <name type="scientific">Pristionchus pacificus</name>
    <name type="common">Parasitic nematode worm</name>
    <dbReference type="NCBI Taxonomy" id="54126"/>
    <lineage>
        <taxon>Eukaryota</taxon>
        <taxon>Metazoa</taxon>
        <taxon>Ecdysozoa</taxon>
        <taxon>Nematoda</taxon>
        <taxon>Chromadorea</taxon>
        <taxon>Rhabditida</taxon>
        <taxon>Rhabditina</taxon>
        <taxon>Diplogasteromorpha</taxon>
        <taxon>Diplogasteroidea</taxon>
        <taxon>Neodiplogasteridae</taxon>
        <taxon>Pristionchus</taxon>
    </lineage>
</organism>
<gene>
    <name evidence="1" type="primary">WBGene00280922</name>
</gene>
<protein>
    <submittedName>
        <fullName evidence="1">Uncharacterized protein</fullName>
    </submittedName>
</protein>
<sequence length="783" mass="89923">MRKRIIVLLGLLAFAIVLPRLNEGKMTQDEKNAELTKLGKVTEIVGKFSKYIPVVGEFVSAAFSLAQIAIEVNLPNDVMKELRDLGNALKTLENKIVKEVDKIKEICLKAKYNDIQTRTATIFLQLNQALRLRIENRTFHADAFLDSCSSDPPILDIYVRFIAFIDVLCNKLKSNGTLLEKEAAPPVKSVINIHSMMIKEMENYKSHEYFGKVEDIVEAVVAQPKYQDAKLKAFEILRQLRLIHTSDRFVVIVSKRKSSSIYANNTHKVIIYRSRKIGLMRFAEKKAWGVATRDVFLRACTRPNLSDLFASVHNIGFAAMVFDQCQMVIESDKDVFVMKNPFGSGHSLKMLLLFLSVILASVLSLERIQQPTKSEFGTFPSDEFYRLTKVLGLMEIHSYADFLFEIERYNFSESEYSETCFDAFVAMKMSPKEIFDVRSEMWRIGDFVENNNFTESFHEKFKAKFPAVTRFLNSRRKLIEKLSAKALPQTQQFVQEAYKALLDGFLGLLRLDGVYVDRKLNLDDQHPYNFQMIPNGFMNNFMSLLGENRTAAEKTTIAAIKEVASKYKSLPKKIKRDLERSFCIRNILNWINFDMDGLFDKIMNLFTNEIGLNLQDLLKDNAYLSNMKLHEVKKKFKSRAAMHNLTAQEYVDNCAKVFSTMKFTEQETNAFNRSTEHFMGREWGRREHNSVEELWNILEKEACGSLVVKSAPTRAIFLPSFHVGEFCRAGNSVVVVVLISERVLSSLCEFNGFLASHRIRLRASINEYFAQRIVDELVGMLLK</sequence>
<accession>A0A2A6BX53</accession>
<proteinExistence type="predicted"/>
<accession>A0A8R1UYZ2</accession>
<dbReference type="AlphaFoldDB" id="A0A2A6BX53"/>
<evidence type="ECO:0000313" key="1">
    <source>
        <dbReference type="EnsemblMetazoa" id="PPA42553.1"/>
    </source>
</evidence>
<evidence type="ECO:0000313" key="2">
    <source>
        <dbReference type="Proteomes" id="UP000005239"/>
    </source>
</evidence>
<dbReference type="EnsemblMetazoa" id="PPA42553.1">
    <property type="protein sequence ID" value="PPA42553.1"/>
    <property type="gene ID" value="WBGene00280922"/>
</dbReference>
<name>A0A2A6BX53_PRIPA</name>
<keyword evidence="2" id="KW-1185">Reference proteome</keyword>
<reference evidence="2" key="1">
    <citation type="journal article" date="2008" name="Nat. Genet.">
        <title>The Pristionchus pacificus genome provides a unique perspective on nematode lifestyle and parasitism.</title>
        <authorList>
            <person name="Dieterich C."/>
            <person name="Clifton S.W."/>
            <person name="Schuster L.N."/>
            <person name="Chinwalla A."/>
            <person name="Delehaunty K."/>
            <person name="Dinkelacker I."/>
            <person name="Fulton L."/>
            <person name="Fulton R."/>
            <person name="Godfrey J."/>
            <person name="Minx P."/>
            <person name="Mitreva M."/>
            <person name="Roeseler W."/>
            <person name="Tian H."/>
            <person name="Witte H."/>
            <person name="Yang S.P."/>
            <person name="Wilson R.K."/>
            <person name="Sommer R.J."/>
        </authorList>
    </citation>
    <scope>NUCLEOTIDE SEQUENCE [LARGE SCALE GENOMIC DNA]</scope>
    <source>
        <strain evidence="2">PS312</strain>
    </source>
</reference>